<keyword evidence="2" id="KW-1185">Reference proteome</keyword>
<comment type="caution">
    <text evidence="1">The sequence shown here is derived from an EMBL/GenBank/DDBJ whole genome shotgun (WGS) entry which is preliminary data.</text>
</comment>
<evidence type="ECO:0000313" key="2">
    <source>
        <dbReference type="Proteomes" id="UP000667802"/>
    </source>
</evidence>
<dbReference type="EMBL" id="JAALHA020000010">
    <property type="protein sequence ID" value="MDR9897001.1"/>
    <property type="molecule type" value="Genomic_DNA"/>
</dbReference>
<accession>A0AAP5I8U5</accession>
<dbReference type="RefSeq" id="WP_243902836.1">
    <property type="nucleotide sequence ID" value="NZ_CAWQFN010000308.1"/>
</dbReference>
<organism evidence="1 2">
    <name type="scientific">Aetokthonos hydrillicola Thurmond2011</name>
    <dbReference type="NCBI Taxonomy" id="2712845"/>
    <lineage>
        <taxon>Bacteria</taxon>
        <taxon>Bacillati</taxon>
        <taxon>Cyanobacteriota</taxon>
        <taxon>Cyanophyceae</taxon>
        <taxon>Nostocales</taxon>
        <taxon>Hapalosiphonaceae</taxon>
        <taxon>Aetokthonos</taxon>
    </lineage>
</organism>
<name>A0AAP5I8U5_9CYAN</name>
<evidence type="ECO:0000313" key="1">
    <source>
        <dbReference type="EMBL" id="MDR9897001.1"/>
    </source>
</evidence>
<reference evidence="2" key="1">
    <citation type="journal article" date="2021" name="Science">
        <title>Hunting the eagle killer: A cyanobacterial neurotoxin causes vacuolar myelinopathy.</title>
        <authorList>
            <person name="Breinlinger S."/>
            <person name="Phillips T.J."/>
            <person name="Haram B.N."/>
            <person name="Mares J."/>
            <person name="Martinez Yerena J.A."/>
            <person name="Hrouzek P."/>
            <person name="Sobotka R."/>
            <person name="Henderson W.M."/>
            <person name="Schmieder P."/>
            <person name="Williams S.M."/>
            <person name="Lauderdale J.D."/>
            <person name="Wilde H.D."/>
            <person name="Gerrin W."/>
            <person name="Kust A."/>
            <person name="Washington J.W."/>
            <person name="Wagner C."/>
            <person name="Geier B."/>
            <person name="Liebeke M."/>
            <person name="Enke H."/>
            <person name="Niedermeyer T.H.J."/>
            <person name="Wilde S.B."/>
        </authorList>
    </citation>
    <scope>NUCLEOTIDE SEQUENCE [LARGE SCALE GENOMIC DNA]</scope>
    <source>
        <strain evidence="2">Thurmond2011</strain>
    </source>
</reference>
<sequence length="71" mass="8134">MSKAYPSNLTRRQYEFLSDMIPEAKLGAYRDNEVSPAHPFILTVEDLKKTGKTSIMPLMQFKSILKTTKIL</sequence>
<dbReference type="AlphaFoldDB" id="A0AAP5I8U5"/>
<dbReference type="Proteomes" id="UP000667802">
    <property type="component" value="Unassembled WGS sequence"/>
</dbReference>
<gene>
    <name evidence="1" type="ORF">G7B40_020875</name>
</gene>
<protein>
    <submittedName>
        <fullName evidence="1">Uncharacterized protein</fullName>
    </submittedName>
</protein>
<proteinExistence type="predicted"/>